<dbReference type="HOGENOM" id="CLU_2110785_0_0_1"/>
<evidence type="ECO:0000256" key="1">
    <source>
        <dbReference type="SAM" id="MobiDB-lite"/>
    </source>
</evidence>
<feature type="compositionally biased region" description="Low complexity" evidence="1">
    <location>
        <begin position="58"/>
        <end position="78"/>
    </location>
</feature>
<name>C9SF41_VERA1</name>
<evidence type="ECO:0000313" key="3">
    <source>
        <dbReference type="Proteomes" id="UP000008698"/>
    </source>
</evidence>
<gene>
    <name evidence="2" type="ORF">VDBG_03936</name>
</gene>
<dbReference type="RefSeq" id="XP_003005983.1">
    <property type="nucleotide sequence ID" value="XM_003005937.1"/>
</dbReference>
<proteinExistence type="predicted"/>
<reference evidence="3" key="1">
    <citation type="journal article" date="2011" name="PLoS Pathog.">
        <title>Comparative genomics yields insights into niche adaptation of plant vascular wilt pathogens.</title>
        <authorList>
            <person name="Klosterman S.J."/>
            <person name="Subbarao K.V."/>
            <person name="Kang S."/>
            <person name="Veronese P."/>
            <person name="Gold S.E."/>
            <person name="Thomma B.P.H.J."/>
            <person name="Chen Z."/>
            <person name="Henrissat B."/>
            <person name="Lee Y.-H."/>
            <person name="Park J."/>
            <person name="Garcia-Pedrajas M.D."/>
            <person name="Barbara D.J."/>
            <person name="Anchieta A."/>
            <person name="de Jonge R."/>
            <person name="Santhanam P."/>
            <person name="Maruthachalam K."/>
            <person name="Atallah Z."/>
            <person name="Amyotte S.G."/>
            <person name="Paz Z."/>
            <person name="Inderbitzin P."/>
            <person name="Hayes R.J."/>
            <person name="Heiman D.I."/>
            <person name="Young S."/>
            <person name="Zeng Q."/>
            <person name="Engels R."/>
            <person name="Galagan J."/>
            <person name="Cuomo C.A."/>
            <person name="Dobinson K.F."/>
            <person name="Ma L.-J."/>
        </authorList>
    </citation>
    <scope>NUCLEOTIDE SEQUENCE [LARGE SCALE GENOMIC DNA]</scope>
    <source>
        <strain evidence="3">VaMs.102 / ATCC MYA-4576 / FGSC 10136</strain>
    </source>
</reference>
<sequence>MLAGTVMPLVPSLATTPCFRLNLSSISRSATPRSRRTCICTIVLRSRNSRPWNPFLPSASNSDRAATSARRRASSAPRVELFRAEGKSGPVPPLGGACASEGDDAGAGRACDEGL</sequence>
<protein>
    <submittedName>
        <fullName evidence="2">Predicted protein</fullName>
    </submittedName>
</protein>
<dbReference type="KEGG" id="val:VDBG_03936"/>
<organism evidence="3">
    <name type="scientific">Verticillium alfalfae (strain VaMs.102 / ATCC MYA-4576 / FGSC 10136)</name>
    <name type="common">Verticillium wilt of alfalfa</name>
    <name type="synonym">Verticillium albo-atrum</name>
    <dbReference type="NCBI Taxonomy" id="526221"/>
    <lineage>
        <taxon>Eukaryota</taxon>
        <taxon>Fungi</taxon>
        <taxon>Dikarya</taxon>
        <taxon>Ascomycota</taxon>
        <taxon>Pezizomycotina</taxon>
        <taxon>Sordariomycetes</taxon>
        <taxon>Hypocreomycetidae</taxon>
        <taxon>Glomerellales</taxon>
        <taxon>Plectosphaerellaceae</taxon>
        <taxon>Verticillium</taxon>
    </lineage>
</organism>
<dbReference type="GeneID" id="9532031"/>
<dbReference type="EMBL" id="DS985217">
    <property type="protein sequence ID" value="EEY17827.1"/>
    <property type="molecule type" value="Genomic_DNA"/>
</dbReference>
<feature type="region of interest" description="Disordered" evidence="1">
    <location>
        <begin position="49"/>
        <end position="115"/>
    </location>
</feature>
<dbReference type="AlphaFoldDB" id="C9SF41"/>
<evidence type="ECO:0000313" key="2">
    <source>
        <dbReference type="EMBL" id="EEY17827.1"/>
    </source>
</evidence>
<keyword evidence="3" id="KW-1185">Reference proteome</keyword>
<dbReference type="Proteomes" id="UP000008698">
    <property type="component" value="Unassembled WGS sequence"/>
</dbReference>
<accession>C9SF41</accession>